<accession>A0A8T0DSC3</accession>
<dbReference type="EMBL" id="JTDF01001093">
    <property type="protein sequence ID" value="KAF8570500.1"/>
    <property type="molecule type" value="Genomic_DNA"/>
</dbReference>
<feature type="region of interest" description="Disordered" evidence="1">
    <location>
        <begin position="894"/>
        <end position="970"/>
    </location>
</feature>
<comment type="caution">
    <text evidence="2">The sequence shown here is derived from an EMBL/GenBank/DDBJ whole genome shotgun (WGS) entry which is preliminary data.</text>
</comment>
<organism evidence="2 3">
    <name type="scientific">Paragonimus westermani</name>
    <dbReference type="NCBI Taxonomy" id="34504"/>
    <lineage>
        <taxon>Eukaryota</taxon>
        <taxon>Metazoa</taxon>
        <taxon>Spiralia</taxon>
        <taxon>Lophotrochozoa</taxon>
        <taxon>Platyhelminthes</taxon>
        <taxon>Trematoda</taxon>
        <taxon>Digenea</taxon>
        <taxon>Plagiorchiida</taxon>
        <taxon>Troglotremata</taxon>
        <taxon>Troglotrematidae</taxon>
        <taxon>Paragonimus</taxon>
    </lineage>
</organism>
<dbReference type="AlphaFoldDB" id="A0A8T0DSC3"/>
<reference evidence="2 3" key="1">
    <citation type="submission" date="2019-07" db="EMBL/GenBank/DDBJ databases">
        <title>Annotation for the trematode Paragonimus westermani.</title>
        <authorList>
            <person name="Choi Y.-J."/>
        </authorList>
    </citation>
    <scope>NUCLEOTIDE SEQUENCE [LARGE SCALE GENOMIC DNA]</scope>
    <source>
        <strain evidence="2">180907_Pwestermani</strain>
    </source>
</reference>
<name>A0A8T0DSC3_9TREM</name>
<feature type="region of interest" description="Disordered" evidence="1">
    <location>
        <begin position="567"/>
        <end position="610"/>
    </location>
</feature>
<dbReference type="Proteomes" id="UP000699462">
    <property type="component" value="Unassembled WGS sequence"/>
</dbReference>
<evidence type="ECO:0000313" key="3">
    <source>
        <dbReference type="Proteomes" id="UP000699462"/>
    </source>
</evidence>
<evidence type="ECO:0000313" key="2">
    <source>
        <dbReference type="EMBL" id="KAF8570500.1"/>
    </source>
</evidence>
<keyword evidence="3" id="KW-1185">Reference proteome</keyword>
<gene>
    <name evidence="2" type="ORF">P879_00049</name>
</gene>
<evidence type="ECO:0000256" key="1">
    <source>
        <dbReference type="SAM" id="MobiDB-lite"/>
    </source>
</evidence>
<feature type="region of interest" description="Disordered" evidence="1">
    <location>
        <begin position="983"/>
        <end position="1002"/>
    </location>
</feature>
<protein>
    <submittedName>
        <fullName evidence="2">Uncharacterized protein</fullName>
    </submittedName>
</protein>
<feature type="compositionally biased region" description="Basic and acidic residues" evidence="1">
    <location>
        <begin position="921"/>
        <end position="940"/>
    </location>
</feature>
<proteinExistence type="predicted"/>
<dbReference type="OrthoDB" id="6258786at2759"/>
<sequence length="1002" mass="113521">MAPLVHEEFLPTEAYPLAEERSNVNKHVESWLDETVHITRLKKSRRGNFSHLSSGDAAYEAMFVTSPTVTQPHSFDVPATFDSFDSQYGYYLRSRRSPGHDRIISDVLRPLTTTNLQHAAPVSRKLSESPHFIVPSLTVDSNDSCQPDLIGGSQQERRFVSLLSLDKKQLEYRRNSDNPSSRIMCASHLVKNVPTTPLVLDGITTQNVTDPPRLQPVGGHSVVDSLLQSQVDRERASSFQFPEYRRTQLMAVDEFANGYNQESELENRTKVALVKQSRSFSSPRQADHCSPKILMSRQAVNQQLIENEGLRLKRSNHSTPRGSHSSGYELPQSMQSALCSTCQVPRCQHIRCPWGFQDGLSAEVAPVHQGNLLLRCPVSSNLFERRYSHHLKPLDAWHNRQSHSMEVVNTNSFHCKPTDNQCSISRAAQKHMPVMYSRSVQQSTCSFPTPWIGFLSGPELSLTSTFDSTNSVTPDSQKNKMFFDPLNPSERKAVRTRLARPLHVHSASESPVYPPSPNVLNETFLKLKQEELTRYTQHNILQSPHDFGGRNVERKVKSFELNLAFDPSGDSRRQSHLTLPVHYSSTSSRRGSVLDSKPKRSFGGDDNNGGVIDIFERQFPSQPKPIDNTLPPSSQNKLIPPDLIFSPASRRASLMDEAEPGISQEASILGMVQDTNPVDPTFLSRRVHQPVENNFSASVSDRLRSPYHRRRIDRELHLSESPEFHSAQLSPHCWWRRHFQHPQETGAVPGYLRLHESQQDFHHYGQLSSNVRQTPRALSDTPSAEYIQVGIPRSPISQHISRRYLPPRRSSFFNDLPCTLQKQPSTSLDRVQGTQSISSHILDPERDIISRDKHRIEESSQRIAKNHRQDPPCTISKLSKFGIIQHDNYLFRSTSTGESSVDPQILQPSLRPVMDSSEENITDRDEEVYPEKAADMENPKKCSRQPANHPSTPGAKKDSPKRLISQQQEARRRSFVARFWQKTVHQSEDTNSASIEIVRNDG</sequence>